<dbReference type="AlphaFoldDB" id="A0AAD8UEY3"/>
<evidence type="ECO:0000259" key="1">
    <source>
        <dbReference type="Pfam" id="PF24476"/>
    </source>
</evidence>
<dbReference type="GO" id="GO:0006508">
    <property type="term" value="P:proteolysis"/>
    <property type="evidence" value="ECO:0007669"/>
    <property type="project" value="InterPro"/>
</dbReference>
<feature type="domain" description="DUF7580" evidence="1">
    <location>
        <begin position="100"/>
        <end position="365"/>
    </location>
</feature>
<dbReference type="SUPFAM" id="SSF52743">
    <property type="entry name" value="Subtilisin-like"/>
    <property type="match status" value="1"/>
</dbReference>
<dbReference type="PANTHER" id="PTHR35186:SF4">
    <property type="entry name" value="PRION-INHIBITION AND PROPAGATION HELO DOMAIN-CONTAINING PROTEIN"/>
    <property type="match status" value="1"/>
</dbReference>
<evidence type="ECO:0000313" key="2">
    <source>
        <dbReference type="EMBL" id="KAK1714996.1"/>
    </source>
</evidence>
<dbReference type="CDD" id="cd00306">
    <property type="entry name" value="Peptidases_S8_S53"/>
    <property type="match status" value="1"/>
</dbReference>
<dbReference type="PANTHER" id="PTHR35186">
    <property type="entry name" value="ANK_REP_REGION DOMAIN-CONTAINING PROTEIN"/>
    <property type="match status" value="1"/>
</dbReference>
<dbReference type="InterPro" id="IPR036852">
    <property type="entry name" value="Peptidase_S8/S53_dom_sf"/>
</dbReference>
<dbReference type="GeneID" id="85393131"/>
<dbReference type="EMBL" id="JAHMHS010000126">
    <property type="protein sequence ID" value="KAK1714996.1"/>
    <property type="molecule type" value="Genomic_DNA"/>
</dbReference>
<dbReference type="GO" id="GO:0004252">
    <property type="term" value="F:serine-type endopeptidase activity"/>
    <property type="evidence" value="ECO:0007669"/>
    <property type="project" value="InterPro"/>
</dbReference>
<name>A0AAD8UEY3_GLOAC</name>
<reference evidence="2" key="1">
    <citation type="submission" date="2021-12" db="EMBL/GenBank/DDBJ databases">
        <title>Comparative genomics, transcriptomics and evolutionary studies reveal genomic signatures of adaptation to plant cell wall in hemibiotrophic fungi.</title>
        <authorList>
            <consortium name="DOE Joint Genome Institute"/>
            <person name="Baroncelli R."/>
            <person name="Diaz J.F."/>
            <person name="Benocci T."/>
            <person name="Peng M."/>
            <person name="Battaglia E."/>
            <person name="Haridas S."/>
            <person name="Andreopoulos W."/>
            <person name="Labutti K."/>
            <person name="Pangilinan J."/>
            <person name="Floch G.L."/>
            <person name="Makela M.R."/>
            <person name="Henrissat B."/>
            <person name="Grigoriev I.V."/>
            <person name="Crouch J.A."/>
            <person name="De Vries R.P."/>
            <person name="Sukno S.A."/>
            <person name="Thon M.R."/>
        </authorList>
    </citation>
    <scope>NUCLEOTIDE SEQUENCE</scope>
    <source>
        <strain evidence="2">CBS 112980</strain>
    </source>
</reference>
<sequence>MKEGMLPFSLKATNLFYKVVDELLQGRQNVQFFSLLRTNLAGIMQWLEDLSEASDTDTSQREILRLLILFENLLQDVTFNVFFPDHPHGRPHEHHGSEASHWQDTKICISKKRLNTVSGVPEPIPNSNCQILSKENFCDTISHRQQAQLQLVNQGDSLVVQQWAPLSRFFCPQTSSIKLSEILGEQLTRKQRLTIAYGLANAVWQFYDSIWMRREWNKDTIHFMLERRGNTAKAVYVDEPFLSAHFDEPESLSEDKMRFRYHPLPKVLELGIMMLEVELGLKIEDHCQNRPECYDADGNLTVNATHIIAMEIFKTSDLWEEKETFELLKELIRNCLTAHPFRSIAEHPGQIRDAIHRHVVAPLKKLFETAWGDFEKSAVRPIRVQSEGATMPLITELQRFAISAGNRDRNMMMLPAKGSVCEAEASSAPTSDKWFNRLERLKIVTRLSPSLRDASYAPARIAILDTGIDKRYSSSIVDFRDFVDYRNVKPFDSTGHGTYAFSLLQRVHLEAQVFVGRVFEEGHANDNTASIMAKAIRHAREVWKVDVIVMPSGFECENEDMLRAIEEANAAHVLIFAAAANHGNLSNITFPGRLYRSEKTFCMFSTDGNARSLPAFNPSPLPGARNSFAILGQDIRATSGPPASGTSLATAIGAALAARIIDFSRHQDIRGRIRKPEHLKRVEGMASVFAKMARMDGGYQCIAPWRLLPLMEYEDLMDVSNRPYVRHRICEVISGALDEVYG</sequence>
<gene>
    <name evidence="2" type="ORF">BDZ83DRAFT_636146</name>
</gene>
<dbReference type="Pfam" id="PF24476">
    <property type="entry name" value="DUF7580"/>
    <property type="match status" value="1"/>
</dbReference>
<evidence type="ECO:0000313" key="3">
    <source>
        <dbReference type="Proteomes" id="UP001244207"/>
    </source>
</evidence>
<organism evidence="2 3">
    <name type="scientific">Glomerella acutata</name>
    <name type="common">Colletotrichum acutatum</name>
    <dbReference type="NCBI Taxonomy" id="27357"/>
    <lineage>
        <taxon>Eukaryota</taxon>
        <taxon>Fungi</taxon>
        <taxon>Dikarya</taxon>
        <taxon>Ascomycota</taxon>
        <taxon>Pezizomycotina</taxon>
        <taxon>Sordariomycetes</taxon>
        <taxon>Hypocreomycetidae</taxon>
        <taxon>Glomerellales</taxon>
        <taxon>Glomerellaceae</taxon>
        <taxon>Colletotrichum</taxon>
        <taxon>Colletotrichum acutatum species complex</taxon>
    </lineage>
</organism>
<comment type="caution">
    <text evidence="2">The sequence shown here is derived from an EMBL/GenBank/DDBJ whole genome shotgun (WGS) entry which is preliminary data.</text>
</comment>
<accession>A0AAD8UEY3</accession>
<protein>
    <recommendedName>
        <fullName evidence="1">DUF7580 domain-containing protein</fullName>
    </recommendedName>
</protein>
<dbReference type="Gene3D" id="3.40.50.200">
    <property type="entry name" value="Peptidase S8/S53 domain"/>
    <property type="match status" value="1"/>
</dbReference>
<dbReference type="Proteomes" id="UP001244207">
    <property type="component" value="Unassembled WGS sequence"/>
</dbReference>
<proteinExistence type="predicted"/>
<dbReference type="RefSeq" id="XP_060360139.1">
    <property type="nucleotide sequence ID" value="XM_060509232.1"/>
</dbReference>
<keyword evidence="3" id="KW-1185">Reference proteome</keyword>
<dbReference type="InterPro" id="IPR056002">
    <property type="entry name" value="DUF7580"/>
</dbReference>